<dbReference type="PANTHER" id="PTHR43008">
    <property type="entry name" value="BENZIL REDUCTASE"/>
    <property type="match status" value="1"/>
</dbReference>
<evidence type="ECO:0000313" key="4">
    <source>
        <dbReference type="Proteomes" id="UP000035034"/>
    </source>
</evidence>
<dbReference type="PRINTS" id="PR00081">
    <property type="entry name" value="GDHRDH"/>
</dbReference>
<dbReference type="STRING" id="1077974.GOEFS_054_00270"/>
<comment type="similarity">
    <text evidence="1">Belongs to the short-chain dehydrogenases/reductases (SDR) family.</text>
</comment>
<keyword evidence="2" id="KW-0560">Oxidoreductase</keyword>
<dbReference type="eggNOG" id="COG1028">
    <property type="taxonomic scope" value="Bacteria"/>
</dbReference>
<comment type="caution">
    <text evidence="3">The sequence shown here is derived from an EMBL/GenBank/DDBJ whole genome shotgun (WGS) entry which is preliminary data.</text>
</comment>
<keyword evidence="4" id="KW-1185">Reference proteome</keyword>
<name>H0R013_9ACTN</name>
<dbReference type="NCBIfam" id="NF005868">
    <property type="entry name" value="PRK07806.1"/>
    <property type="match status" value="1"/>
</dbReference>
<dbReference type="PANTHER" id="PTHR43008:SF4">
    <property type="entry name" value="CHAIN DEHYDROGENASE, PUTATIVE (AFU_ORTHOLOGUE AFUA_4G08710)-RELATED"/>
    <property type="match status" value="1"/>
</dbReference>
<reference evidence="3 4" key="1">
    <citation type="submission" date="2011-12" db="EMBL/GenBank/DDBJ databases">
        <title>Whole genome shotgun sequence of Gordonia effusa NBRC 100432.</title>
        <authorList>
            <person name="Yoshida I."/>
            <person name="Takarada H."/>
            <person name="Hosoyama A."/>
            <person name="Tsuchikane K."/>
            <person name="Katsumata H."/>
            <person name="Yamazaki S."/>
            <person name="Fujita N."/>
        </authorList>
    </citation>
    <scope>NUCLEOTIDE SEQUENCE [LARGE SCALE GENOMIC DNA]</scope>
    <source>
        <strain evidence="3 4">NBRC 100432</strain>
    </source>
</reference>
<organism evidence="3 4">
    <name type="scientific">Gordonia effusa NBRC 100432</name>
    <dbReference type="NCBI Taxonomy" id="1077974"/>
    <lineage>
        <taxon>Bacteria</taxon>
        <taxon>Bacillati</taxon>
        <taxon>Actinomycetota</taxon>
        <taxon>Actinomycetes</taxon>
        <taxon>Mycobacteriales</taxon>
        <taxon>Gordoniaceae</taxon>
        <taxon>Gordonia</taxon>
    </lineage>
</organism>
<accession>H0R013</accession>
<sequence>MAQPKTVLVTGASRGIGAAVAHRLAQDGHTIAINYREKRKRAEQLVAELHDAGGSATAICADLSDATSVKAMVFELGERFGQLDGLVLNASGGLERNATADYPMAINRDAQVRMLEMALPIMGTNSRVVFVTSHQAHFVKTHPVPQDYYPVAVSKRAGEDAIRATLPDLVRAEVGLSVVSGDMIEGTIIVRLLERRDPAAVEVRRQAVDLPSVEEFAEAIANEAVRSDLSPRTVFVGGSDYLATVSAARP</sequence>
<proteinExistence type="inferred from homology"/>
<dbReference type="SUPFAM" id="SSF51735">
    <property type="entry name" value="NAD(P)-binding Rossmann-fold domains"/>
    <property type="match status" value="1"/>
</dbReference>
<dbReference type="InterPro" id="IPR002347">
    <property type="entry name" value="SDR_fam"/>
</dbReference>
<dbReference type="InterPro" id="IPR036291">
    <property type="entry name" value="NAD(P)-bd_dom_sf"/>
</dbReference>
<dbReference type="AlphaFoldDB" id="H0R013"/>
<dbReference type="RefSeq" id="WP_007317751.1">
    <property type="nucleotide sequence ID" value="NZ_BAEH01000054.1"/>
</dbReference>
<dbReference type="Proteomes" id="UP000035034">
    <property type="component" value="Unassembled WGS sequence"/>
</dbReference>
<dbReference type="GO" id="GO:0050664">
    <property type="term" value="F:oxidoreductase activity, acting on NAD(P)H, oxygen as acceptor"/>
    <property type="evidence" value="ECO:0007669"/>
    <property type="project" value="TreeGrafter"/>
</dbReference>
<dbReference type="Gene3D" id="3.40.50.720">
    <property type="entry name" value="NAD(P)-binding Rossmann-like Domain"/>
    <property type="match status" value="1"/>
</dbReference>
<evidence type="ECO:0000256" key="2">
    <source>
        <dbReference type="ARBA" id="ARBA00023002"/>
    </source>
</evidence>
<evidence type="ECO:0000313" key="3">
    <source>
        <dbReference type="EMBL" id="GAB18414.1"/>
    </source>
</evidence>
<dbReference type="Pfam" id="PF00106">
    <property type="entry name" value="adh_short"/>
    <property type="match status" value="1"/>
</dbReference>
<protein>
    <submittedName>
        <fullName evidence="3">Putative oxidoreductase</fullName>
    </submittedName>
</protein>
<dbReference type="EMBL" id="BAEH01000054">
    <property type="protein sequence ID" value="GAB18414.1"/>
    <property type="molecule type" value="Genomic_DNA"/>
</dbReference>
<gene>
    <name evidence="3" type="ORF">GOEFS_054_00270</name>
</gene>
<evidence type="ECO:0000256" key="1">
    <source>
        <dbReference type="ARBA" id="ARBA00006484"/>
    </source>
</evidence>